<dbReference type="InterPro" id="IPR001347">
    <property type="entry name" value="SIS_dom"/>
</dbReference>
<sequence length="367" mass="39447">MAEAAEIQQTVLGNVRDQQEMLVDAFAARDEFVAPFVKAFQAAPVSRVVFLGSGTSFNVSVLAASLFSRVVKVEGVAPYPTEFTHHGAGLDPANTDPSSIVVVGVSQSGTSISTCEALRYAKQRGYRTLALTGDTKSRISTIADTVMPLLVGLELTGPETKGYTASIFSVYLWAFATARAVGAIGAAEAEAAIAEAGDLAAQFDTVLKEAEEWYDRNRGGLLHSSRINILGYGIGYGTMLEGVLKVAEMLRVPTIGNLLEEHVHGPTMALKFDHATLIIGSDETEFERMVNIRDAISEHAPGVHVISCRDFDGADERDLVFSAKVSTYLAPLLYAVPFHFLAAKGGKDVYIDTNVNPVPIRFGHYQD</sequence>
<dbReference type="InterPro" id="IPR035466">
    <property type="entry name" value="GlmS/AgaS_SIS"/>
</dbReference>
<name>A0ABQ3TU17_STRHY</name>
<evidence type="ECO:0000259" key="2">
    <source>
        <dbReference type="PROSITE" id="PS51464"/>
    </source>
</evidence>
<dbReference type="InterPro" id="IPR046348">
    <property type="entry name" value="SIS_dom_sf"/>
</dbReference>
<keyword evidence="3" id="KW-0032">Aminotransferase</keyword>
<keyword evidence="4" id="KW-1185">Reference proteome</keyword>
<accession>A0ABQ3TU17</accession>
<evidence type="ECO:0000256" key="1">
    <source>
        <dbReference type="ARBA" id="ARBA00022737"/>
    </source>
</evidence>
<proteinExistence type="predicted"/>
<protein>
    <submittedName>
        <fullName evidence="3">Glucosamine--fructose-6-phosphate aminotransferase</fullName>
    </submittedName>
</protein>
<dbReference type="PROSITE" id="PS51464">
    <property type="entry name" value="SIS"/>
    <property type="match status" value="1"/>
</dbReference>
<reference evidence="3" key="1">
    <citation type="submission" date="2024-05" db="EMBL/GenBank/DDBJ databases">
        <title>Whole genome shotgun sequence of Streptomyces hygroscopicus NBRC 113678.</title>
        <authorList>
            <person name="Komaki H."/>
            <person name="Tamura T."/>
        </authorList>
    </citation>
    <scope>NUCLEOTIDE SEQUENCE</scope>
    <source>
        <strain evidence="3">N11-34</strain>
    </source>
</reference>
<dbReference type="RefSeq" id="WP_236256188.1">
    <property type="nucleotide sequence ID" value="NZ_BNEK01000002.1"/>
</dbReference>
<dbReference type="SUPFAM" id="SSF53697">
    <property type="entry name" value="SIS domain"/>
    <property type="match status" value="1"/>
</dbReference>
<gene>
    <name evidence="3" type="ORF">TPA0910_12570</name>
</gene>
<evidence type="ECO:0000313" key="4">
    <source>
        <dbReference type="Proteomes" id="UP001054854"/>
    </source>
</evidence>
<dbReference type="Proteomes" id="UP001054854">
    <property type="component" value="Unassembled WGS sequence"/>
</dbReference>
<comment type="caution">
    <text evidence="3">The sequence shown here is derived from an EMBL/GenBank/DDBJ whole genome shotgun (WGS) entry which is preliminary data.</text>
</comment>
<dbReference type="CDD" id="cd05008">
    <property type="entry name" value="SIS_GlmS_GlmD_1"/>
    <property type="match status" value="1"/>
</dbReference>
<dbReference type="PANTHER" id="PTHR10937">
    <property type="entry name" value="GLUCOSAMINE--FRUCTOSE-6-PHOSPHATE AMINOTRANSFERASE, ISOMERIZING"/>
    <property type="match status" value="1"/>
</dbReference>
<dbReference type="PANTHER" id="PTHR10937:SF17">
    <property type="entry name" value="GLUCOSAMINE-FRUCTOSE-6-PHOSPHATE AMINOTRANSFERASE"/>
    <property type="match status" value="1"/>
</dbReference>
<keyword evidence="3" id="KW-0808">Transferase</keyword>
<dbReference type="Pfam" id="PF01380">
    <property type="entry name" value="SIS"/>
    <property type="match status" value="1"/>
</dbReference>
<organism evidence="3 4">
    <name type="scientific">Streptomyces hygroscopicus</name>
    <dbReference type="NCBI Taxonomy" id="1912"/>
    <lineage>
        <taxon>Bacteria</taxon>
        <taxon>Bacillati</taxon>
        <taxon>Actinomycetota</taxon>
        <taxon>Actinomycetes</taxon>
        <taxon>Kitasatosporales</taxon>
        <taxon>Streptomycetaceae</taxon>
        <taxon>Streptomyces</taxon>
        <taxon>Streptomyces violaceusniger group</taxon>
    </lineage>
</organism>
<feature type="domain" description="SIS" evidence="2">
    <location>
        <begin position="36"/>
        <end position="186"/>
    </location>
</feature>
<keyword evidence="1" id="KW-0677">Repeat</keyword>
<evidence type="ECO:0000313" key="3">
    <source>
        <dbReference type="EMBL" id="GHJ26824.1"/>
    </source>
</evidence>
<dbReference type="EMBL" id="BNEK01000002">
    <property type="protein sequence ID" value="GHJ26824.1"/>
    <property type="molecule type" value="Genomic_DNA"/>
</dbReference>
<dbReference type="Gene3D" id="3.40.50.10490">
    <property type="entry name" value="Glucose-6-phosphate isomerase like protein, domain 1"/>
    <property type="match status" value="2"/>
</dbReference>
<dbReference type="GO" id="GO:0008483">
    <property type="term" value="F:transaminase activity"/>
    <property type="evidence" value="ECO:0007669"/>
    <property type="project" value="UniProtKB-KW"/>
</dbReference>